<reference evidence="3" key="1">
    <citation type="submission" date="2017-09" db="EMBL/GenBank/DDBJ databases">
        <title>FDA dAtabase for Regulatory Grade micrObial Sequences (FDA-ARGOS): Supporting development and validation of Infectious Disease Dx tests.</title>
        <authorList>
            <person name="Minogue T."/>
            <person name="Wolcott M."/>
            <person name="Wasieloski L."/>
            <person name="Aguilar W."/>
            <person name="Moore D."/>
            <person name="Tallon L."/>
            <person name="Sadzewicz L."/>
            <person name="Ott S."/>
            <person name="Zhao X."/>
            <person name="Nagaraj S."/>
            <person name="Vavikolanu K."/>
            <person name="Aluvathingal J."/>
            <person name="Nadendla S."/>
            <person name="Sichtig H."/>
        </authorList>
    </citation>
    <scope>NUCLEOTIDE SEQUENCE [LARGE SCALE GENOMIC DNA]</scope>
    <source>
        <strain evidence="3">FDAARGOS_394</strain>
    </source>
</reference>
<name>A0A2A7USK9_COMTR</name>
<dbReference type="AlphaFoldDB" id="A0A2A7USK9"/>
<dbReference type="InterPro" id="IPR003673">
    <property type="entry name" value="CoA-Trfase_fam_III"/>
</dbReference>
<dbReference type="PANTHER" id="PTHR48207:SF3">
    <property type="entry name" value="SUCCINATE--HYDROXYMETHYLGLUTARATE COA-TRANSFERASE"/>
    <property type="match status" value="1"/>
</dbReference>
<dbReference type="Gene3D" id="3.30.1540.10">
    <property type="entry name" value="formyl-coa transferase, domain 3"/>
    <property type="match status" value="1"/>
</dbReference>
<dbReference type="RefSeq" id="WP_083520571.1">
    <property type="nucleotide sequence ID" value="NZ_DALZQJ010000003.1"/>
</dbReference>
<proteinExistence type="predicted"/>
<dbReference type="OrthoDB" id="5294844at2"/>
<comment type="caution">
    <text evidence="2">The sequence shown here is derived from an EMBL/GenBank/DDBJ whole genome shotgun (WGS) entry which is preliminary data.</text>
</comment>
<keyword evidence="1 2" id="KW-0808">Transferase</keyword>
<keyword evidence="3" id="KW-1185">Reference proteome</keyword>
<dbReference type="InterPro" id="IPR044855">
    <property type="entry name" value="CoA-Trfase_III_dom3_sf"/>
</dbReference>
<dbReference type="PANTHER" id="PTHR48207">
    <property type="entry name" value="SUCCINATE--HYDROXYMETHYLGLUTARATE COA-TRANSFERASE"/>
    <property type="match status" value="1"/>
</dbReference>
<dbReference type="InterPro" id="IPR023606">
    <property type="entry name" value="CoA-Trfase_III_dom_1_sf"/>
</dbReference>
<dbReference type="Proteomes" id="UP000220246">
    <property type="component" value="Unassembled WGS sequence"/>
</dbReference>
<dbReference type="Pfam" id="PF02515">
    <property type="entry name" value="CoA_transf_3"/>
    <property type="match status" value="1"/>
</dbReference>
<evidence type="ECO:0000313" key="3">
    <source>
        <dbReference type="Proteomes" id="UP000220246"/>
    </source>
</evidence>
<evidence type="ECO:0000256" key="1">
    <source>
        <dbReference type="ARBA" id="ARBA00022679"/>
    </source>
</evidence>
<organism evidence="2 3">
    <name type="scientific">Comamonas terrigena</name>
    <dbReference type="NCBI Taxonomy" id="32013"/>
    <lineage>
        <taxon>Bacteria</taxon>
        <taxon>Pseudomonadati</taxon>
        <taxon>Pseudomonadota</taxon>
        <taxon>Betaproteobacteria</taxon>
        <taxon>Burkholderiales</taxon>
        <taxon>Comamonadaceae</taxon>
        <taxon>Comamonas</taxon>
    </lineage>
</organism>
<gene>
    <name evidence="2" type="ORF">CRM82_05830</name>
</gene>
<sequence>MSLPPLQSSPPPAQPFQGLVVVELGHSVAAPFTGLILAEMGAEVIKVEKAEGDDARRWGPPFWEGEGAYFQALNRNKQSVVCNLRDAQEVAALRRLIAERADVVIQNLRPGHVQQLGLDAATLRADKPSLIYCNLGAFGAVGPLKDRPGYDPLMQAFGGIMSTTGEPGRASVRVAPSIVDMGTGMWGAIGILAALHRRHQTGEGQTVDVSLFETAATWVSLLAGQVMASGQQVQKQGSGAPGIAPYKAYATRDGEVVISAGSDALFQRLCGVLGHPEWATQARFIDNPQRVAHQEALYRLIDPLVAARPTAHWVEALEAAGVPCAPVNTVGQMLEHAQTQALDLVHPVPGTGMRFVALPLSLDGQRPRVRSAPPALGAHTQQLLFPELA</sequence>
<dbReference type="GeneID" id="80800109"/>
<protein>
    <submittedName>
        <fullName evidence="2">CoA transferase</fullName>
    </submittedName>
</protein>
<dbReference type="SUPFAM" id="SSF89796">
    <property type="entry name" value="CoA-transferase family III (CaiB/BaiF)"/>
    <property type="match status" value="1"/>
</dbReference>
<dbReference type="STRING" id="1219032.GCA_001515545_03288"/>
<dbReference type="InterPro" id="IPR050483">
    <property type="entry name" value="CoA-transferase_III_domain"/>
</dbReference>
<dbReference type="Gene3D" id="3.40.50.10540">
    <property type="entry name" value="Crotonobetainyl-coa:carnitine coa-transferase, domain 1"/>
    <property type="match status" value="1"/>
</dbReference>
<dbReference type="EMBL" id="PDEA01000001">
    <property type="protein sequence ID" value="PEH88186.1"/>
    <property type="molecule type" value="Genomic_DNA"/>
</dbReference>
<accession>A0A2A7USK9</accession>
<dbReference type="GO" id="GO:0008410">
    <property type="term" value="F:CoA-transferase activity"/>
    <property type="evidence" value="ECO:0007669"/>
    <property type="project" value="TreeGrafter"/>
</dbReference>
<evidence type="ECO:0000313" key="2">
    <source>
        <dbReference type="EMBL" id="PEH88186.1"/>
    </source>
</evidence>